<sequence>MWPAEPLTINPASAADARGRSAHHPGELPARGWLDILARTRQKLAADNLSIVAAGVAYYGFFAAVPALGATISLYALVADPSTIAAHLELLARVLPGEVMPLVQEQISRITGNTTAAGWGAVIGVVLALYSSARATRALIAGLNIAYNETERRGFLRLLVRSLALTFAAILGVLVVIGLLAAVPLAARRAGVSAGTEMLVACLRWPCLVVLFASGVSALYRFGPSRRPARWSWLSGGAMVAATLWIAACVGFSFYVSKFGSYDRTYGSLGAIVIFLFWLYLTAYVVLLGAELNAEMERQTARDTTPGPERPLGQRGAFAADTVGHGRGEKS</sequence>
<evidence type="ECO:0000313" key="8">
    <source>
        <dbReference type="EMBL" id="QYM80758.1"/>
    </source>
</evidence>
<dbReference type="NCBIfam" id="TIGR00765">
    <property type="entry name" value="yihY_not_rbn"/>
    <property type="match status" value="1"/>
</dbReference>
<feature type="transmembrane region" description="Helical" evidence="7">
    <location>
        <begin position="49"/>
        <end position="78"/>
    </location>
</feature>
<dbReference type="GO" id="GO:0005886">
    <property type="term" value="C:plasma membrane"/>
    <property type="evidence" value="ECO:0007669"/>
    <property type="project" value="UniProtKB-SubCell"/>
</dbReference>
<feature type="transmembrane region" description="Helical" evidence="7">
    <location>
        <begin position="110"/>
        <end position="130"/>
    </location>
</feature>
<dbReference type="PANTHER" id="PTHR30213:SF0">
    <property type="entry name" value="UPF0761 MEMBRANE PROTEIN YIHY"/>
    <property type="match status" value="1"/>
</dbReference>
<proteinExistence type="predicted"/>
<feature type="transmembrane region" description="Helical" evidence="7">
    <location>
        <begin position="268"/>
        <end position="290"/>
    </location>
</feature>
<dbReference type="InterPro" id="IPR017039">
    <property type="entry name" value="Virul_fac_BrkB"/>
</dbReference>
<keyword evidence="4 7" id="KW-1133">Transmembrane helix</keyword>
<protein>
    <submittedName>
        <fullName evidence="8">YihY/virulence factor BrkB family protein</fullName>
    </submittedName>
</protein>
<dbReference type="EMBL" id="CP080507">
    <property type="protein sequence ID" value="QYM80758.1"/>
    <property type="molecule type" value="Genomic_DNA"/>
</dbReference>
<organism evidence="8 9">
    <name type="scientific">Horticoccus luteus</name>
    <dbReference type="NCBI Taxonomy" id="2862869"/>
    <lineage>
        <taxon>Bacteria</taxon>
        <taxon>Pseudomonadati</taxon>
        <taxon>Verrucomicrobiota</taxon>
        <taxon>Opitutia</taxon>
        <taxon>Opitutales</taxon>
        <taxon>Opitutaceae</taxon>
        <taxon>Horticoccus</taxon>
    </lineage>
</organism>
<keyword evidence="9" id="KW-1185">Reference proteome</keyword>
<dbReference type="Proteomes" id="UP000825051">
    <property type="component" value="Chromosome"/>
</dbReference>
<evidence type="ECO:0000256" key="3">
    <source>
        <dbReference type="ARBA" id="ARBA00022692"/>
    </source>
</evidence>
<feature type="region of interest" description="Disordered" evidence="6">
    <location>
        <begin position="299"/>
        <end position="331"/>
    </location>
</feature>
<dbReference type="PIRSF" id="PIRSF035875">
    <property type="entry name" value="RNase_BN"/>
    <property type="match status" value="1"/>
</dbReference>
<dbReference type="KEGG" id="ole:K0B96_04700"/>
<dbReference type="PANTHER" id="PTHR30213">
    <property type="entry name" value="INNER MEMBRANE PROTEIN YHJD"/>
    <property type="match status" value="1"/>
</dbReference>
<keyword evidence="5 7" id="KW-0472">Membrane</keyword>
<evidence type="ECO:0000256" key="5">
    <source>
        <dbReference type="ARBA" id="ARBA00023136"/>
    </source>
</evidence>
<feature type="region of interest" description="Disordered" evidence="6">
    <location>
        <begin position="1"/>
        <end position="24"/>
    </location>
</feature>
<keyword evidence="2" id="KW-1003">Cell membrane</keyword>
<dbReference type="AlphaFoldDB" id="A0A8F9TYV9"/>
<accession>A0A8F9TYV9</accession>
<evidence type="ECO:0000313" key="9">
    <source>
        <dbReference type="Proteomes" id="UP000825051"/>
    </source>
</evidence>
<comment type="subcellular location">
    <subcellularLocation>
        <location evidence="1">Cell membrane</location>
        <topology evidence="1">Multi-pass membrane protein</topology>
    </subcellularLocation>
</comment>
<feature type="transmembrane region" description="Helical" evidence="7">
    <location>
        <begin position="232"/>
        <end position="256"/>
    </location>
</feature>
<dbReference type="Pfam" id="PF03631">
    <property type="entry name" value="Virul_fac_BrkB"/>
    <property type="match status" value="1"/>
</dbReference>
<evidence type="ECO:0000256" key="4">
    <source>
        <dbReference type="ARBA" id="ARBA00022989"/>
    </source>
</evidence>
<feature type="transmembrane region" description="Helical" evidence="7">
    <location>
        <begin position="198"/>
        <end position="220"/>
    </location>
</feature>
<keyword evidence="3 7" id="KW-0812">Transmembrane</keyword>
<evidence type="ECO:0000256" key="6">
    <source>
        <dbReference type="SAM" id="MobiDB-lite"/>
    </source>
</evidence>
<reference evidence="8" key="1">
    <citation type="submission" date="2021-08" db="EMBL/GenBank/DDBJ databases">
        <title>Genome of a novel bacterium of the phylum Verrucomicrobia, Oleiharenicola sp. KSB-15.</title>
        <authorList>
            <person name="Chung J.-H."/>
            <person name="Ahn J.-H."/>
            <person name="Yoon Y."/>
            <person name="Kim D.-Y."/>
            <person name="An S.-H."/>
            <person name="Park I."/>
            <person name="Yeon J."/>
        </authorList>
    </citation>
    <scope>NUCLEOTIDE SEQUENCE</scope>
    <source>
        <strain evidence="8">KSB-15</strain>
    </source>
</reference>
<evidence type="ECO:0000256" key="1">
    <source>
        <dbReference type="ARBA" id="ARBA00004651"/>
    </source>
</evidence>
<feature type="transmembrane region" description="Helical" evidence="7">
    <location>
        <begin position="162"/>
        <end position="186"/>
    </location>
</feature>
<evidence type="ECO:0000256" key="7">
    <source>
        <dbReference type="SAM" id="Phobius"/>
    </source>
</evidence>
<evidence type="ECO:0000256" key="2">
    <source>
        <dbReference type="ARBA" id="ARBA00022475"/>
    </source>
</evidence>
<gene>
    <name evidence="8" type="ORF">K0B96_04700</name>
</gene>
<name>A0A8F9TYV9_9BACT</name>